<dbReference type="PANTHER" id="PTHR37984:SF5">
    <property type="entry name" value="PROTEIN NYNRIN-LIKE"/>
    <property type="match status" value="1"/>
</dbReference>
<evidence type="ECO:0000256" key="1">
    <source>
        <dbReference type="ARBA" id="ARBA00023268"/>
    </source>
</evidence>
<dbReference type="PANTHER" id="PTHR37984">
    <property type="entry name" value="PROTEIN CBG26694"/>
    <property type="match status" value="1"/>
</dbReference>
<dbReference type="Pfam" id="PF17919">
    <property type="entry name" value="RT_RNaseH_2"/>
    <property type="match status" value="1"/>
</dbReference>
<organism evidence="3 4">
    <name type="scientific">Cyclotella cryptica</name>
    <dbReference type="NCBI Taxonomy" id="29204"/>
    <lineage>
        <taxon>Eukaryota</taxon>
        <taxon>Sar</taxon>
        <taxon>Stramenopiles</taxon>
        <taxon>Ochrophyta</taxon>
        <taxon>Bacillariophyta</taxon>
        <taxon>Coscinodiscophyceae</taxon>
        <taxon>Thalassiosirophycidae</taxon>
        <taxon>Stephanodiscales</taxon>
        <taxon>Stephanodiscaceae</taxon>
        <taxon>Cyclotella</taxon>
    </lineage>
</organism>
<feature type="domain" description="Reverse transcriptase/retrotransposon-derived protein RNase H-like" evidence="2">
    <location>
        <begin position="179"/>
        <end position="273"/>
    </location>
</feature>
<dbReference type="Gene3D" id="3.10.20.370">
    <property type="match status" value="1"/>
</dbReference>
<comment type="caution">
    <text evidence="3">The sequence shown here is derived from an EMBL/GenBank/DDBJ whole genome shotgun (WGS) entry which is preliminary data.</text>
</comment>
<keyword evidence="4" id="KW-1185">Reference proteome</keyword>
<dbReference type="InterPro" id="IPR012337">
    <property type="entry name" value="RNaseH-like_sf"/>
</dbReference>
<evidence type="ECO:0000313" key="4">
    <source>
        <dbReference type="Proteomes" id="UP001516023"/>
    </source>
</evidence>
<dbReference type="Gene3D" id="3.30.420.10">
    <property type="entry name" value="Ribonuclease H-like superfamily/Ribonuclease H"/>
    <property type="match status" value="1"/>
</dbReference>
<gene>
    <name evidence="3" type="ORF">HJC23_007929</name>
</gene>
<evidence type="ECO:0000259" key="2">
    <source>
        <dbReference type="Pfam" id="PF17919"/>
    </source>
</evidence>
<sequence>MANEQQSTQEATQQVSKILDTNYMKADLQAIVSTNCTHLSLQDQNSLLELLTEFEELFDGTLEGAKPYHGKAYRVPKSRKETTIKELNKLCELGVVEFQPESEWASPSFITGKKDGTGTSDSHDQNVEDLRKFLGVVQFYRDLWARRSEVLAPLTSLVGECGHTKVTRANKTKKRPWYWDTVHQKAFDDVKTTIAKDVVLAYPDYSREFEIYTDASSKQLGSVITQGNRPLAFFSRKLSTAQQKYSMTKLELLAIVETLKEFKGMLWGQRLKVYTDHKNLIQDALGLTSDRVYRWRLLLEEFGPEIVYIKGIHNTVADAISCLDIGPIPSEHENWMPFTKCWCYYTMLEESAIDTSANQEEMNLVFANRSEEDVIYPLTVREIAEAQKLDASLKTMKDQYLTQLVESTELLCKDGKMIIPKDLQHRAVSWYHHYLQHPGHTRLEETLRAAMYWKALCDSYGITSKPTSVKNPQANAILERVHQVISSMLRTAEIDMAPSVEPSDIDTFVTNVAWAIRSTYHTVLKASPGAAIFGRDMLFDIPFLADWNKIGEYRQHQTDQNTERENRSRRDWDYKIGDQVLLRKDGILSKGNSRYESDPWTITTVHTNGTIRIQRGTKSERLNIRRASKTPQQHVIHRVEFQVSTVYSITRSNSAITFTASSSGKHRSCRQNECSKPLTIRDAIKSIPNIYHGVDSSSGFNYSLPARKVYQHQRNVIQQLESLITLDLPRVVPTDSHPSFLSSDQPADAVI</sequence>
<evidence type="ECO:0000313" key="3">
    <source>
        <dbReference type="EMBL" id="KAL3781033.1"/>
    </source>
</evidence>
<keyword evidence="1" id="KW-0511">Multifunctional enzyme</keyword>
<dbReference type="InterPro" id="IPR041577">
    <property type="entry name" value="RT_RNaseH_2"/>
</dbReference>
<dbReference type="InterPro" id="IPR043502">
    <property type="entry name" value="DNA/RNA_pol_sf"/>
</dbReference>
<dbReference type="CDD" id="cd09274">
    <property type="entry name" value="RNase_HI_RT_Ty3"/>
    <property type="match status" value="1"/>
</dbReference>
<protein>
    <recommendedName>
        <fullName evidence="2">Reverse transcriptase/retrotransposon-derived protein RNase H-like domain-containing protein</fullName>
    </recommendedName>
</protein>
<name>A0ABD3NZC9_9STRA</name>
<dbReference type="InterPro" id="IPR050951">
    <property type="entry name" value="Retrovirus_Pol_polyprotein"/>
</dbReference>
<dbReference type="Proteomes" id="UP001516023">
    <property type="component" value="Unassembled WGS sequence"/>
</dbReference>
<dbReference type="Gene3D" id="3.10.10.10">
    <property type="entry name" value="HIV Type 1 Reverse Transcriptase, subunit A, domain 1"/>
    <property type="match status" value="1"/>
</dbReference>
<proteinExistence type="predicted"/>
<dbReference type="SUPFAM" id="SSF56672">
    <property type="entry name" value="DNA/RNA polymerases"/>
    <property type="match status" value="1"/>
</dbReference>
<dbReference type="InterPro" id="IPR036397">
    <property type="entry name" value="RNaseH_sf"/>
</dbReference>
<dbReference type="EMBL" id="JABMIG020000331">
    <property type="protein sequence ID" value="KAL3781033.1"/>
    <property type="molecule type" value="Genomic_DNA"/>
</dbReference>
<accession>A0ABD3NZC9</accession>
<dbReference type="GO" id="GO:0003824">
    <property type="term" value="F:catalytic activity"/>
    <property type="evidence" value="ECO:0007669"/>
    <property type="project" value="UniProtKB-KW"/>
</dbReference>
<reference evidence="3 4" key="1">
    <citation type="journal article" date="2020" name="G3 (Bethesda)">
        <title>Improved Reference Genome for Cyclotella cryptica CCMP332, a Model for Cell Wall Morphogenesis, Salinity Adaptation, and Lipid Production in Diatoms (Bacillariophyta).</title>
        <authorList>
            <person name="Roberts W.R."/>
            <person name="Downey K.M."/>
            <person name="Ruck E.C."/>
            <person name="Traller J.C."/>
            <person name="Alverson A.J."/>
        </authorList>
    </citation>
    <scope>NUCLEOTIDE SEQUENCE [LARGE SCALE GENOMIC DNA]</scope>
    <source>
        <strain evidence="3 4">CCMP332</strain>
    </source>
</reference>
<dbReference type="SUPFAM" id="SSF53098">
    <property type="entry name" value="Ribonuclease H-like"/>
    <property type="match status" value="1"/>
</dbReference>
<dbReference type="AlphaFoldDB" id="A0ABD3NZC9"/>